<evidence type="ECO:0000256" key="1">
    <source>
        <dbReference type="ARBA" id="ARBA00023284"/>
    </source>
</evidence>
<keyword evidence="1" id="KW-0676">Redox-active center</keyword>
<dbReference type="NCBIfam" id="TIGR02174">
    <property type="entry name" value="CXXU_selWTH"/>
    <property type="match status" value="1"/>
</dbReference>
<dbReference type="Pfam" id="PF10262">
    <property type="entry name" value="Rdx"/>
    <property type="match status" value="1"/>
</dbReference>
<dbReference type="OrthoDB" id="60822at2759"/>
<dbReference type="Proteomes" id="UP000774326">
    <property type="component" value="Unassembled WGS sequence"/>
</dbReference>
<comment type="caution">
    <text evidence="2">The sequence shown here is derived from an EMBL/GenBank/DDBJ whole genome shotgun (WGS) entry which is preliminary data.</text>
</comment>
<accession>A0A9P8QDL6</accession>
<reference evidence="2" key="1">
    <citation type="journal article" date="2021" name="Open Biol.">
        <title>Shared evolutionary footprints suggest mitochondrial oxidative damage underlies multiple complex I losses in fungi.</title>
        <authorList>
            <person name="Schikora-Tamarit M.A."/>
            <person name="Marcet-Houben M."/>
            <person name="Nosek J."/>
            <person name="Gabaldon T."/>
        </authorList>
    </citation>
    <scope>NUCLEOTIDE SEQUENCE</scope>
    <source>
        <strain evidence="2">CBS2887</strain>
    </source>
</reference>
<dbReference type="AlphaFoldDB" id="A0A9P8QDL6"/>
<dbReference type="PANTHER" id="PTHR36417:SF2">
    <property type="entry name" value="SELENOPROTEIN DOMAIN PROTEIN (AFU_ORTHOLOGUE AFUA_1G05220)"/>
    <property type="match status" value="1"/>
</dbReference>
<dbReference type="InterPro" id="IPR011893">
    <property type="entry name" value="Selenoprotein_Rdx-typ"/>
</dbReference>
<evidence type="ECO:0008006" key="4">
    <source>
        <dbReference type="Google" id="ProtNLM"/>
    </source>
</evidence>
<name>A0A9P8QDL6_WICPI</name>
<sequence>MTDQPQQQSQTSMIQYPRILIKFCTKCKWTLRSTWYQSELFQTFGESLGEVALQPSTSGTFQIIAFNGPLDSKGLLIWDRVVDGGFPDSKVLKRRVRDSLFSEEKLGHVDRVKVGEDGLLKSGAPATSCTSDDQDQCKECQDETSVV</sequence>
<dbReference type="EMBL" id="JAEUBG010000805">
    <property type="protein sequence ID" value="KAH3687489.1"/>
    <property type="molecule type" value="Genomic_DNA"/>
</dbReference>
<dbReference type="InterPro" id="IPR036249">
    <property type="entry name" value="Thioredoxin-like_sf"/>
</dbReference>
<keyword evidence="3" id="KW-1185">Reference proteome</keyword>
<reference evidence="2" key="2">
    <citation type="submission" date="2021-01" db="EMBL/GenBank/DDBJ databases">
        <authorList>
            <person name="Schikora-Tamarit M.A."/>
        </authorList>
    </citation>
    <scope>NUCLEOTIDE SEQUENCE</scope>
    <source>
        <strain evidence="2">CBS2887</strain>
    </source>
</reference>
<dbReference type="SUPFAM" id="SSF52833">
    <property type="entry name" value="Thioredoxin-like"/>
    <property type="match status" value="1"/>
</dbReference>
<gene>
    <name evidence="2" type="ORF">WICPIJ_001520</name>
</gene>
<organism evidence="2 3">
    <name type="scientific">Wickerhamomyces pijperi</name>
    <name type="common">Yeast</name>
    <name type="synonym">Pichia pijperi</name>
    <dbReference type="NCBI Taxonomy" id="599730"/>
    <lineage>
        <taxon>Eukaryota</taxon>
        <taxon>Fungi</taxon>
        <taxon>Dikarya</taxon>
        <taxon>Ascomycota</taxon>
        <taxon>Saccharomycotina</taxon>
        <taxon>Saccharomycetes</taxon>
        <taxon>Phaffomycetales</taxon>
        <taxon>Wickerhamomycetaceae</taxon>
        <taxon>Wickerhamomyces</taxon>
    </lineage>
</organism>
<evidence type="ECO:0000313" key="3">
    <source>
        <dbReference type="Proteomes" id="UP000774326"/>
    </source>
</evidence>
<proteinExistence type="predicted"/>
<dbReference type="Gene3D" id="3.40.30.10">
    <property type="entry name" value="Glutaredoxin"/>
    <property type="match status" value="1"/>
</dbReference>
<dbReference type="PANTHER" id="PTHR36417">
    <property type="entry name" value="SELENOPROTEIN DOMAIN PROTEIN (AFU_ORTHOLOGUE AFUA_1G05220)"/>
    <property type="match status" value="1"/>
</dbReference>
<protein>
    <recommendedName>
        <fullName evidence="4">Selenoprotein W-like protein</fullName>
    </recommendedName>
</protein>
<evidence type="ECO:0000313" key="2">
    <source>
        <dbReference type="EMBL" id="KAH3687489.1"/>
    </source>
</evidence>